<accession>A0A1W6L8P3</accession>
<keyword evidence="2" id="KW-1185">Reference proteome</keyword>
<organism evidence="1 2">
    <name type="scientific">Piscinibacter gummiphilus</name>
    <dbReference type="NCBI Taxonomy" id="946333"/>
    <lineage>
        <taxon>Bacteria</taxon>
        <taxon>Pseudomonadati</taxon>
        <taxon>Pseudomonadota</taxon>
        <taxon>Betaproteobacteria</taxon>
        <taxon>Burkholderiales</taxon>
        <taxon>Sphaerotilaceae</taxon>
        <taxon>Piscinibacter</taxon>
    </lineage>
</organism>
<dbReference type="KEGG" id="rgu:A4W93_11895"/>
<dbReference type="Proteomes" id="UP000193427">
    <property type="component" value="Chromosome"/>
</dbReference>
<reference evidence="1 2" key="1">
    <citation type="submission" date="2016-04" db="EMBL/GenBank/DDBJ databases">
        <title>Complete genome sequence of natural rubber-degrading, novel Gram-negative bacterium, Rhizobacter gummiphilus strain NS21.</title>
        <authorList>
            <person name="Tabata M."/>
            <person name="Kasai D."/>
            <person name="Fukuda M."/>
        </authorList>
    </citation>
    <scope>NUCLEOTIDE SEQUENCE [LARGE SCALE GENOMIC DNA]</scope>
    <source>
        <strain evidence="1 2">NS21</strain>
    </source>
</reference>
<gene>
    <name evidence="1" type="ORF">A4W93_11895</name>
</gene>
<protein>
    <submittedName>
        <fullName evidence="1">Uncharacterized protein</fullName>
    </submittedName>
</protein>
<proteinExistence type="predicted"/>
<evidence type="ECO:0000313" key="1">
    <source>
        <dbReference type="EMBL" id="ARN20538.1"/>
    </source>
</evidence>
<dbReference type="AlphaFoldDB" id="A0A1W6L8P3"/>
<evidence type="ECO:0000313" key="2">
    <source>
        <dbReference type="Proteomes" id="UP000193427"/>
    </source>
</evidence>
<dbReference type="EMBL" id="CP015118">
    <property type="protein sequence ID" value="ARN20538.1"/>
    <property type="molecule type" value="Genomic_DNA"/>
</dbReference>
<sequence length="349" mass="38767">MGGEDQDDFKLSTRRVLEAMGWEKSHRFKSPGDERYLLHQVVVEIGNRLYHVLDETTYKNGIWPVDPALLTALRAALPDHTEGYAGQSIAQLLARSGARDPEVSGALHPWDRLMFRWQEEGLAAADVAAILRDASLVESMSESGRARIDAWIANPVSALSCGFFYVLAALFNVETRLLIASVRDSGFDPRHDQLFQQLLARAVPAVDVAEVSQESDSEEQLIDVTEHAELIMRTPDAERRFKVGDDAALSQEGVRVYRVAGGKRVRFSHGGRTHSFPFKSEGTWMDLPSVLNAVDRFMAELGRPDRALQFEASPWENAEWLGFLVADPAVCVPVCARLGLPLAERARVS</sequence>
<name>A0A1W6L8P3_9BURK</name>